<dbReference type="CDD" id="cd03261">
    <property type="entry name" value="ABC_Org_Solvent_Resistant"/>
    <property type="match status" value="1"/>
</dbReference>
<dbReference type="SUPFAM" id="SSF52540">
    <property type="entry name" value="P-loop containing nucleoside triphosphate hydrolases"/>
    <property type="match status" value="1"/>
</dbReference>
<protein>
    <submittedName>
        <fullName evidence="5">ATP-binding cassette domain-containing protein</fullName>
    </submittedName>
</protein>
<keyword evidence="1" id="KW-0813">Transport</keyword>
<evidence type="ECO:0000313" key="6">
    <source>
        <dbReference type="Proteomes" id="UP000604381"/>
    </source>
</evidence>
<name>A0A930UG43_9GAMM</name>
<dbReference type="InterPro" id="IPR027417">
    <property type="entry name" value="P-loop_NTPase"/>
</dbReference>
<dbReference type="PANTHER" id="PTHR43023">
    <property type="entry name" value="PROTEIN TRIGALACTOSYLDIACYLGLYCEROL 3, CHLOROPLASTIC"/>
    <property type="match status" value="1"/>
</dbReference>
<dbReference type="InterPro" id="IPR003593">
    <property type="entry name" value="AAA+_ATPase"/>
</dbReference>
<proteinExistence type="predicted"/>
<dbReference type="PROSITE" id="PS50893">
    <property type="entry name" value="ABC_TRANSPORTER_2"/>
    <property type="match status" value="1"/>
</dbReference>
<keyword evidence="2" id="KW-0547">Nucleotide-binding</keyword>
<evidence type="ECO:0000256" key="2">
    <source>
        <dbReference type="ARBA" id="ARBA00022741"/>
    </source>
</evidence>
<evidence type="ECO:0000256" key="3">
    <source>
        <dbReference type="ARBA" id="ARBA00022840"/>
    </source>
</evidence>
<sequence length="271" mass="29458">MSDTAVEIKNLRFSYPSRNVQILHGIDIHVPRGAIVALMGGSGSGKTTTVRLITGQYPIPAGSSVVVDGEPIERLDLAGLYRLRLRLGMLFQNPALFTDLPVGENVAFPLREHSQLPDATIRDLALMKLHAVGLRAAAARYPSELSGGQQRRVALARAIAFDPKILLYDEPFAGLDPVSLTIIAKLIKELNEHLGSTSIIITHDVEQTFEIVDLVYLMWQGKVIASGTPAEMRASADPIVSQFIHGSADGPLPFHLPGSDYRRDLRLADAP</sequence>
<evidence type="ECO:0000313" key="5">
    <source>
        <dbReference type="EMBL" id="MBF2735762.1"/>
    </source>
</evidence>
<organism evidence="5 6">
    <name type="scientific">Candidatus Amphirhobacter heronislandensis</name>
    <dbReference type="NCBI Taxonomy" id="1732024"/>
    <lineage>
        <taxon>Bacteria</taxon>
        <taxon>Pseudomonadati</taxon>
        <taxon>Pseudomonadota</taxon>
        <taxon>Gammaproteobacteria</taxon>
        <taxon>Candidatus Tethybacterales</taxon>
        <taxon>Candidatus Tethybacteraceae</taxon>
        <taxon>Candidatus Amphirhobacter</taxon>
    </lineage>
</organism>
<dbReference type="Pfam" id="PF00005">
    <property type="entry name" value="ABC_tran"/>
    <property type="match status" value="1"/>
</dbReference>
<accession>A0A930UG43</accession>
<dbReference type="AlphaFoldDB" id="A0A930UG43"/>
<reference evidence="5" key="1">
    <citation type="submission" date="2020-10" db="EMBL/GenBank/DDBJ databases">
        <title>An improved Amphimedon queenslandica hologenome assembly reveals how three proteobacterial symbionts can extend the metabolic phenotypic of their marine sponge host.</title>
        <authorList>
            <person name="Degnan B."/>
            <person name="Degnan S."/>
            <person name="Xiang X."/>
        </authorList>
    </citation>
    <scope>NUCLEOTIDE SEQUENCE</scope>
    <source>
        <strain evidence="5">AqS2</strain>
    </source>
</reference>
<dbReference type="GO" id="GO:0005524">
    <property type="term" value="F:ATP binding"/>
    <property type="evidence" value="ECO:0007669"/>
    <property type="project" value="UniProtKB-KW"/>
</dbReference>
<dbReference type="GO" id="GO:0016887">
    <property type="term" value="F:ATP hydrolysis activity"/>
    <property type="evidence" value="ECO:0007669"/>
    <property type="project" value="InterPro"/>
</dbReference>
<dbReference type="Gene3D" id="3.40.50.300">
    <property type="entry name" value="P-loop containing nucleotide triphosphate hydrolases"/>
    <property type="match status" value="1"/>
</dbReference>
<dbReference type="PROSITE" id="PS00211">
    <property type="entry name" value="ABC_TRANSPORTER_1"/>
    <property type="match status" value="1"/>
</dbReference>
<dbReference type="SMART" id="SM00382">
    <property type="entry name" value="AAA"/>
    <property type="match status" value="1"/>
</dbReference>
<evidence type="ECO:0000259" key="4">
    <source>
        <dbReference type="PROSITE" id="PS50893"/>
    </source>
</evidence>
<comment type="caution">
    <text evidence="5">The sequence shown here is derived from an EMBL/GenBank/DDBJ whole genome shotgun (WGS) entry which is preliminary data.</text>
</comment>
<dbReference type="EMBL" id="JADHEI010000050">
    <property type="protein sequence ID" value="MBF2735762.1"/>
    <property type="molecule type" value="Genomic_DNA"/>
</dbReference>
<dbReference type="Proteomes" id="UP000604381">
    <property type="component" value="Unassembled WGS sequence"/>
</dbReference>
<keyword evidence="3 5" id="KW-0067">ATP-binding</keyword>
<gene>
    <name evidence="5" type="ORF">ISN26_06805</name>
</gene>
<evidence type="ECO:0000256" key="1">
    <source>
        <dbReference type="ARBA" id="ARBA00022448"/>
    </source>
</evidence>
<dbReference type="InterPro" id="IPR003439">
    <property type="entry name" value="ABC_transporter-like_ATP-bd"/>
</dbReference>
<dbReference type="InterPro" id="IPR017871">
    <property type="entry name" value="ABC_transporter-like_CS"/>
</dbReference>
<dbReference type="PANTHER" id="PTHR43023:SF6">
    <property type="entry name" value="INTERMEMBRANE PHOSPHOLIPID TRANSPORT SYSTEM ATP-BINDING PROTEIN MLAF"/>
    <property type="match status" value="1"/>
</dbReference>
<keyword evidence="6" id="KW-1185">Reference proteome</keyword>
<feature type="domain" description="ABC transporter" evidence="4">
    <location>
        <begin position="6"/>
        <end position="245"/>
    </location>
</feature>